<dbReference type="CDD" id="cd14659">
    <property type="entry name" value="Imelysin-like_IPPA"/>
    <property type="match status" value="1"/>
</dbReference>
<reference evidence="4 5" key="1">
    <citation type="submission" date="2014-02" db="EMBL/GenBank/DDBJ databases">
        <title>Vibrio fortis Dalian14 Genome Sequencing.</title>
        <authorList>
            <person name="Wang Y."/>
            <person name="Song L."/>
            <person name="Liu G."/>
            <person name="Ding J."/>
        </authorList>
    </citation>
    <scope>NUCLEOTIDE SEQUENCE [LARGE SCALE GENOMIC DNA]</scope>
    <source>
        <strain evidence="4 5">Dalian14</strain>
    </source>
</reference>
<evidence type="ECO:0000313" key="4">
    <source>
        <dbReference type="EMBL" id="KDN30250.1"/>
    </source>
</evidence>
<dbReference type="STRING" id="212667.VFDL14_05835"/>
<dbReference type="Gene3D" id="1.20.1420.20">
    <property type="entry name" value="M75 peptidase, HXXE motif"/>
    <property type="match status" value="1"/>
</dbReference>
<protein>
    <submittedName>
        <fullName evidence="4">Iron-regulated protein A</fullName>
    </submittedName>
</protein>
<dbReference type="Proteomes" id="UP000027219">
    <property type="component" value="Unassembled WGS sequence"/>
</dbReference>
<dbReference type="PROSITE" id="PS51257">
    <property type="entry name" value="PROKAR_LIPOPROTEIN"/>
    <property type="match status" value="1"/>
</dbReference>
<name>A0A066UT58_9VIBR</name>
<dbReference type="InterPro" id="IPR034984">
    <property type="entry name" value="Imelysin-like_IPPA"/>
</dbReference>
<comment type="caution">
    <text evidence="4">The sequence shown here is derived from an EMBL/GenBank/DDBJ whole genome shotgun (WGS) entry which is preliminary data.</text>
</comment>
<sequence length="352" mass="39295">MKNKLWALPLSALVVAGCQSSGESNVSQEANLGYSADTTQHLSTNVYLTEFNSAVNFAKQASELEAAVESYCQSDAVTLDQLKSEWQQTMTAWMALQGQERGPAKALEESWNVQFWPDKKNTTGLKMSQLNQQNKRWTQQDIAMQSVTVQGLGALEWSFYDNASPLLADKASGCQSVTAIAQNLAVKSSAIASAWQVNPWTSLDEKQWESEYIALMTNQLDYSMKKLSRPLAKIGKPRPYFSESWRAQTSLAQLKANVVALEALYLADGKGLDAILREQGHQDLADRVFAQFEQTIETWPEQDSLFELLQSKEGYRLVLSQYNKLEQLKYLIHEEVAIELGVVIGFNATDGD</sequence>
<dbReference type="EMBL" id="JFFR01000002">
    <property type="protein sequence ID" value="KDN30250.1"/>
    <property type="molecule type" value="Genomic_DNA"/>
</dbReference>
<dbReference type="OrthoDB" id="5729110at2"/>
<feature type="domain" description="Imelysin-like" evidence="3">
    <location>
        <begin position="55"/>
        <end position="331"/>
    </location>
</feature>
<evidence type="ECO:0000256" key="1">
    <source>
        <dbReference type="ARBA" id="ARBA00004196"/>
    </source>
</evidence>
<gene>
    <name evidence="4" type="ORF">VFDL14_05835</name>
</gene>
<organism evidence="4 5">
    <name type="scientific">Vibrio fortis</name>
    <dbReference type="NCBI Taxonomy" id="212667"/>
    <lineage>
        <taxon>Bacteria</taxon>
        <taxon>Pseudomonadati</taxon>
        <taxon>Pseudomonadota</taxon>
        <taxon>Gammaproteobacteria</taxon>
        <taxon>Vibrionales</taxon>
        <taxon>Vibrionaceae</taxon>
        <taxon>Vibrio</taxon>
    </lineage>
</organism>
<dbReference type="Pfam" id="PF09375">
    <property type="entry name" value="Peptidase_M75"/>
    <property type="match status" value="1"/>
</dbReference>
<dbReference type="InterPro" id="IPR018976">
    <property type="entry name" value="Imelysin-like"/>
</dbReference>
<accession>A0A066UT58</accession>
<keyword evidence="2" id="KW-0732">Signal</keyword>
<comment type="subcellular location">
    <subcellularLocation>
        <location evidence="1">Cell envelope</location>
    </subcellularLocation>
</comment>
<dbReference type="InterPro" id="IPR038352">
    <property type="entry name" value="Imelysin_sf"/>
</dbReference>
<dbReference type="GO" id="GO:0030313">
    <property type="term" value="C:cell envelope"/>
    <property type="evidence" value="ECO:0007669"/>
    <property type="project" value="UniProtKB-SubCell"/>
</dbReference>
<evidence type="ECO:0000313" key="5">
    <source>
        <dbReference type="Proteomes" id="UP000027219"/>
    </source>
</evidence>
<evidence type="ECO:0000259" key="3">
    <source>
        <dbReference type="Pfam" id="PF09375"/>
    </source>
</evidence>
<keyword evidence="5" id="KW-1185">Reference proteome</keyword>
<dbReference type="AlphaFoldDB" id="A0A066UT58"/>
<evidence type="ECO:0000256" key="2">
    <source>
        <dbReference type="ARBA" id="ARBA00022729"/>
    </source>
</evidence>
<proteinExistence type="predicted"/>
<dbReference type="RefSeq" id="WP_032549726.1">
    <property type="nucleotide sequence ID" value="NZ_JFFR01000002.1"/>
</dbReference>